<comment type="caution">
    <text evidence="1">The sequence shown here is derived from an EMBL/GenBank/DDBJ whole genome shotgun (WGS) entry which is preliminary data.</text>
</comment>
<gene>
    <name evidence="1" type="ORF">LTS18_001769</name>
</gene>
<accession>A0ACC3DEQ8</accession>
<dbReference type="Proteomes" id="UP001186974">
    <property type="component" value="Unassembled WGS sequence"/>
</dbReference>
<evidence type="ECO:0000313" key="2">
    <source>
        <dbReference type="Proteomes" id="UP001186974"/>
    </source>
</evidence>
<reference evidence="1" key="1">
    <citation type="submission" date="2024-09" db="EMBL/GenBank/DDBJ databases">
        <title>Black Yeasts Isolated from many extreme environments.</title>
        <authorList>
            <person name="Coleine C."/>
            <person name="Stajich J.E."/>
            <person name="Selbmann L."/>
        </authorList>
    </citation>
    <scope>NUCLEOTIDE SEQUENCE</scope>
    <source>
        <strain evidence="1">CCFEE 5737</strain>
    </source>
</reference>
<proteinExistence type="predicted"/>
<protein>
    <submittedName>
        <fullName evidence="1">Uncharacterized protein</fullName>
    </submittedName>
</protein>
<organism evidence="1 2">
    <name type="scientific">Coniosporium uncinatum</name>
    <dbReference type="NCBI Taxonomy" id="93489"/>
    <lineage>
        <taxon>Eukaryota</taxon>
        <taxon>Fungi</taxon>
        <taxon>Dikarya</taxon>
        <taxon>Ascomycota</taxon>
        <taxon>Pezizomycotina</taxon>
        <taxon>Dothideomycetes</taxon>
        <taxon>Dothideomycetes incertae sedis</taxon>
        <taxon>Coniosporium</taxon>
    </lineage>
</organism>
<sequence>MATEYKLKGLTSIDLKNGQKQEAEIEGIENGKVLLAKVKDELHAMSANCTHYGAPLKLGVITGEGRITSCFNVATGDVEDAPALDPLAKFEIIQKDGAVYIKGDESFMKAGRRPLNIKCSAQGEEKVVIIGRCV</sequence>
<name>A0ACC3DEQ8_9PEZI</name>
<evidence type="ECO:0000313" key="1">
    <source>
        <dbReference type="EMBL" id="KAK3066386.1"/>
    </source>
</evidence>
<keyword evidence="2" id="KW-1185">Reference proteome</keyword>
<dbReference type="EMBL" id="JAWDJW010005868">
    <property type="protein sequence ID" value="KAK3066386.1"/>
    <property type="molecule type" value="Genomic_DNA"/>
</dbReference>